<feature type="region of interest" description="Disordered" evidence="6">
    <location>
        <begin position="104"/>
        <end position="127"/>
    </location>
</feature>
<keyword evidence="4 7" id="KW-1133">Transmembrane helix</keyword>
<keyword evidence="3 7" id="KW-0812">Transmembrane</keyword>
<dbReference type="EMBL" id="AGNL01004170">
    <property type="protein sequence ID" value="EJK73835.1"/>
    <property type="molecule type" value="Genomic_DNA"/>
</dbReference>
<dbReference type="InterPro" id="IPR044644">
    <property type="entry name" value="DinF-like"/>
</dbReference>
<keyword evidence="9" id="KW-1185">Reference proteome</keyword>
<sequence>MDVKRRGLSGSSSRSSRAALMAFSLSVTIDAFSPISSRGGFRTPPSTFIFASSRVTETAELCHRHRRRQLLPRKRFQSNSAVFSSADTFVDATGTTEKTRVTTSAAAAGEEQANTKENASKINGGSGEPNAPFVGLPSYKRILSFVSTTFLIWVSEPLLSLVDSATVGRFAGRSTAAGSSSDLASVVQLAALGPAVVLCDSSIYLTLFIAMATTNKLATAFAKEDKAEQIETISHVMGVSLAVGSLLLLFVMLRGEGLLASILGPDGAKIATTGAWGATKQVDKTSEVLSEALGYSRIRSLVSPLAVMGLTAQSALLCAGDTRTPALAVLLASAINCALDYLLVAKFGLGVRGAAAATAVASASANSFLVRKLYLMFNSWKSSFRSSVGNKDDAEYKFVTFPDRKSFLSLLKLAGPLFGVMAAKIFGYNSLTVRAGSFGLVALACQNILMRIFFFFATVGDALNQASQTFLPGLLVIKDRGVTETHVTAVENPARTLLKRLTVISCLSGLVNCILGRLIARYAGGIFTSDANLIRLMAHISPFMGLALSLHPLTMALEGSIIAANDAMYLVGTYGLTLAVLLAQLKFACKDFLGVWHTLLLFQMLRISQFGIRVWKKTASKDTGARPNETS</sequence>
<evidence type="ECO:0000313" key="9">
    <source>
        <dbReference type="Proteomes" id="UP000266841"/>
    </source>
</evidence>
<organism evidence="8 9">
    <name type="scientific">Thalassiosira oceanica</name>
    <name type="common">Marine diatom</name>
    <dbReference type="NCBI Taxonomy" id="159749"/>
    <lineage>
        <taxon>Eukaryota</taxon>
        <taxon>Sar</taxon>
        <taxon>Stramenopiles</taxon>
        <taxon>Ochrophyta</taxon>
        <taxon>Bacillariophyta</taxon>
        <taxon>Coscinodiscophyceae</taxon>
        <taxon>Thalassiosirophycidae</taxon>
        <taxon>Thalassiosirales</taxon>
        <taxon>Thalassiosiraceae</taxon>
        <taxon>Thalassiosira</taxon>
    </lineage>
</organism>
<evidence type="ECO:0000256" key="3">
    <source>
        <dbReference type="ARBA" id="ARBA00022692"/>
    </source>
</evidence>
<keyword evidence="5 7" id="KW-0472">Membrane</keyword>
<evidence type="ECO:0000313" key="8">
    <source>
        <dbReference type="EMBL" id="EJK73835.1"/>
    </source>
</evidence>
<feature type="transmembrane region" description="Helical" evidence="7">
    <location>
        <begin position="438"/>
        <end position="459"/>
    </location>
</feature>
<proteinExistence type="inferred from homology"/>
<feature type="transmembrane region" description="Helical" evidence="7">
    <location>
        <begin position="536"/>
        <end position="555"/>
    </location>
</feature>
<feature type="transmembrane region" description="Helical" evidence="7">
    <location>
        <begin position="407"/>
        <end position="426"/>
    </location>
</feature>
<comment type="caution">
    <text evidence="8">The sequence shown here is derived from an EMBL/GenBank/DDBJ whole genome shotgun (WGS) entry which is preliminary data.</text>
</comment>
<feature type="transmembrane region" description="Helical" evidence="7">
    <location>
        <begin position="189"/>
        <end position="212"/>
    </location>
</feature>
<dbReference type="PANTHER" id="PTHR42893:SF9">
    <property type="entry name" value="PROTEIN DETOXIFICATION 46, CHLOROPLASTIC"/>
    <property type="match status" value="1"/>
</dbReference>
<dbReference type="eggNOG" id="KOG1347">
    <property type="taxonomic scope" value="Eukaryota"/>
</dbReference>
<dbReference type="AlphaFoldDB" id="K0T8C3"/>
<comment type="similarity">
    <text evidence="2">Belongs to the multi antimicrobial extrusion (MATE) (TC 2.A.66.1) family.</text>
</comment>
<evidence type="ECO:0000256" key="5">
    <source>
        <dbReference type="ARBA" id="ARBA00023136"/>
    </source>
</evidence>
<dbReference type="PANTHER" id="PTHR42893">
    <property type="entry name" value="PROTEIN DETOXIFICATION 44, CHLOROPLASTIC-RELATED"/>
    <property type="match status" value="1"/>
</dbReference>
<dbReference type="OMA" id="YSEDMSQ"/>
<comment type="subcellular location">
    <subcellularLocation>
        <location evidence="1">Membrane</location>
        <topology evidence="1">Multi-pass membrane protein</topology>
    </subcellularLocation>
</comment>
<dbReference type="GO" id="GO:0016020">
    <property type="term" value="C:membrane"/>
    <property type="evidence" value="ECO:0007669"/>
    <property type="project" value="UniProtKB-SubCell"/>
</dbReference>
<gene>
    <name evidence="8" type="ORF">THAOC_04521</name>
</gene>
<feature type="transmembrane region" description="Helical" evidence="7">
    <location>
        <begin position="501"/>
        <end position="524"/>
    </location>
</feature>
<feature type="transmembrane region" description="Helical" evidence="7">
    <location>
        <begin position="593"/>
        <end position="612"/>
    </location>
</feature>
<feature type="transmembrane region" description="Helical" evidence="7">
    <location>
        <begin position="233"/>
        <end position="253"/>
    </location>
</feature>
<feature type="transmembrane region" description="Helical" evidence="7">
    <location>
        <begin position="350"/>
        <end position="370"/>
    </location>
</feature>
<evidence type="ECO:0000256" key="1">
    <source>
        <dbReference type="ARBA" id="ARBA00004141"/>
    </source>
</evidence>
<evidence type="ECO:0000256" key="7">
    <source>
        <dbReference type="SAM" id="Phobius"/>
    </source>
</evidence>
<reference evidence="8 9" key="1">
    <citation type="journal article" date="2012" name="Genome Biol.">
        <title>Genome and low-iron response of an oceanic diatom adapted to chronic iron limitation.</title>
        <authorList>
            <person name="Lommer M."/>
            <person name="Specht M."/>
            <person name="Roy A.S."/>
            <person name="Kraemer L."/>
            <person name="Andreson R."/>
            <person name="Gutowska M.A."/>
            <person name="Wolf J."/>
            <person name="Bergner S.V."/>
            <person name="Schilhabel M.B."/>
            <person name="Klostermeier U.C."/>
            <person name="Beiko R.G."/>
            <person name="Rosenstiel P."/>
            <person name="Hippler M."/>
            <person name="Laroche J."/>
        </authorList>
    </citation>
    <scope>NUCLEOTIDE SEQUENCE [LARGE SCALE GENOMIC DNA]</scope>
    <source>
        <strain evidence="8 9">CCMP1005</strain>
    </source>
</reference>
<evidence type="ECO:0000256" key="2">
    <source>
        <dbReference type="ARBA" id="ARBA00010199"/>
    </source>
</evidence>
<accession>K0T8C3</accession>
<protein>
    <submittedName>
        <fullName evidence="8">Uncharacterized protein</fullName>
    </submittedName>
</protein>
<evidence type="ECO:0000256" key="4">
    <source>
        <dbReference type="ARBA" id="ARBA00022989"/>
    </source>
</evidence>
<name>K0T8C3_THAOC</name>
<dbReference type="Proteomes" id="UP000266841">
    <property type="component" value="Unassembled WGS sequence"/>
</dbReference>
<dbReference type="OrthoDB" id="423427at2759"/>
<evidence type="ECO:0000256" key="6">
    <source>
        <dbReference type="SAM" id="MobiDB-lite"/>
    </source>
</evidence>
<feature type="transmembrane region" description="Helical" evidence="7">
    <location>
        <begin position="567"/>
        <end position="587"/>
    </location>
</feature>